<name>A0A2U3PCD6_9MYCO</name>
<dbReference type="SUPFAM" id="SSF75011">
    <property type="entry name" value="3-carboxy-cis,cis-mucoante lactonizing enzyme"/>
    <property type="match status" value="1"/>
</dbReference>
<accession>A0A2U3PCD6</accession>
<dbReference type="InterPro" id="IPR015943">
    <property type="entry name" value="WD40/YVTN_repeat-like_dom_sf"/>
</dbReference>
<protein>
    <submittedName>
        <fullName evidence="1">Uncharacterized conserved protein</fullName>
    </submittedName>
</protein>
<keyword evidence="2" id="KW-1185">Reference proteome</keyword>
<evidence type="ECO:0000313" key="2">
    <source>
        <dbReference type="Proteomes" id="UP000240424"/>
    </source>
</evidence>
<sequence>MTSVPMPDRAVPRHASMRCGPDTQFWHLDPRDYRLFVWTMVALLLLTSAVPASADVPPGFNMATDVWRTAVAPATCRPGDRIETGLQGEVTTEDRQSGRSAQGYNCNVDLVGQLQGQGASFVSSSYKNCAYIASTRNNGLGVRVVDASDPAHPKLTAVLNDAAMFDGTWESLKVHDGRGLLAGTGAGIGLGVGYIALYDIAGDCAHPRLLNTERGSLPGMRIPMLTHEGSFSPDGDTYWATGQLWASAVDVSDPSNPHVVWSAPAGLGAHGMDFTPDGNTLFMSILNGINVLDSSAVQDRAAPGTMHQLLPMRSNLHWGDGLANQHSIYVNYHGVPHLFNVQEAGAGGVRLFDASDLSNMTLRNEIKLDIDLPTHQDRAFTSASNNGFFSYDSHYCSVDRRDDPQALACGWEQSGIRIFDVRNPDDIHEIAYYNPPAAVGRDADLTNSSHIQFTHLTGAQPLIAALFPVARAILDGDIQGTDAQIDGRRFLGGADLTADWCMSPPEFRGNLLYVTCSDNGFQVLRLDPSIYPPK</sequence>
<gene>
    <name evidence="1" type="ORF">MNAB215_3606</name>
</gene>
<dbReference type="Pfam" id="PF08309">
    <property type="entry name" value="LVIVD"/>
    <property type="match status" value="2"/>
</dbReference>
<dbReference type="Proteomes" id="UP000240424">
    <property type="component" value="Unassembled WGS sequence"/>
</dbReference>
<dbReference type="EMBL" id="FUEZ01000004">
    <property type="protein sequence ID" value="SPM41401.1"/>
    <property type="molecule type" value="Genomic_DNA"/>
</dbReference>
<dbReference type="STRING" id="1841861.GCA_900157365_01926"/>
<organism evidence="1 2">
    <name type="scientific">Mycobacterium numidiamassiliense</name>
    <dbReference type="NCBI Taxonomy" id="1841861"/>
    <lineage>
        <taxon>Bacteria</taxon>
        <taxon>Bacillati</taxon>
        <taxon>Actinomycetota</taxon>
        <taxon>Actinomycetes</taxon>
        <taxon>Mycobacteriales</taxon>
        <taxon>Mycobacteriaceae</taxon>
        <taxon>Mycobacterium</taxon>
    </lineage>
</organism>
<dbReference type="AlphaFoldDB" id="A0A2U3PCD6"/>
<proteinExistence type="predicted"/>
<dbReference type="Gene3D" id="2.130.10.10">
    <property type="entry name" value="YVTN repeat-like/Quinoprotein amine dehydrogenase"/>
    <property type="match status" value="1"/>
</dbReference>
<reference evidence="1 2" key="1">
    <citation type="submission" date="2017-01" db="EMBL/GenBank/DDBJ databases">
        <authorList>
            <consortium name="Urmite Genomes"/>
        </authorList>
    </citation>
    <scope>NUCLEOTIDE SEQUENCE [LARGE SCALE GENOMIC DNA]</scope>
    <source>
        <strain evidence="1 2">AB215</strain>
    </source>
</reference>
<evidence type="ECO:0000313" key="1">
    <source>
        <dbReference type="EMBL" id="SPM41401.1"/>
    </source>
</evidence>
<dbReference type="InterPro" id="IPR013211">
    <property type="entry name" value="LVIVD"/>
</dbReference>